<dbReference type="InterPro" id="IPR041916">
    <property type="entry name" value="Anti_sigma_zinc_sf"/>
</dbReference>
<gene>
    <name evidence="2" type="primary">chrR</name>
    <name evidence="2" type="ORF">EHSB41UT_01167</name>
</gene>
<dbReference type="Pfam" id="PF12973">
    <property type="entry name" value="Cupin_7"/>
    <property type="match status" value="1"/>
</dbReference>
<dbReference type="CDD" id="cd20301">
    <property type="entry name" value="cupin_ChrR"/>
    <property type="match status" value="1"/>
</dbReference>
<evidence type="ECO:0000313" key="2">
    <source>
        <dbReference type="EMBL" id="SMA40284.1"/>
    </source>
</evidence>
<dbReference type="Proteomes" id="UP000196573">
    <property type="component" value="Unassembled WGS sequence"/>
</dbReference>
<dbReference type="InterPro" id="IPR014710">
    <property type="entry name" value="RmlC-like_jellyroll"/>
</dbReference>
<dbReference type="OrthoDB" id="2988517at2"/>
<evidence type="ECO:0000259" key="1">
    <source>
        <dbReference type="Pfam" id="PF12973"/>
    </source>
</evidence>
<proteinExistence type="predicted"/>
<organism evidence="2 3">
    <name type="scientific">Parendozoicomonas haliclonae</name>
    <dbReference type="NCBI Taxonomy" id="1960125"/>
    <lineage>
        <taxon>Bacteria</taxon>
        <taxon>Pseudomonadati</taxon>
        <taxon>Pseudomonadota</taxon>
        <taxon>Gammaproteobacteria</taxon>
        <taxon>Oceanospirillales</taxon>
        <taxon>Endozoicomonadaceae</taxon>
        <taxon>Parendozoicomonas</taxon>
    </lineage>
</organism>
<name>A0A1X7AJ48_9GAMM</name>
<sequence>MKPQHHPDSSSLMSYAAGSLPDSIATVIACHVSTCEQCQRNVAEAEQLGRFLMESSLPEQSEEESQHIDLAPNARDDILALIDSDEYVEPQVVVESDVQEAPSDVPLPLQPLLGKSLDNLLWKSMAPGLKQFVLPATSGTLRLLRIAPGTSMPIHSHTGSEVTLVLRGSYYDEMGRFGAGDVADLDPEVEHQPATATGEDCICLIATDAPLKFSGLVPRLLQPFFQL</sequence>
<dbReference type="Gene3D" id="2.60.120.10">
    <property type="entry name" value="Jelly Rolls"/>
    <property type="match status" value="1"/>
</dbReference>
<protein>
    <submittedName>
        <fullName evidence="2">Anti-sigma-E factor ChrR</fullName>
    </submittedName>
</protein>
<dbReference type="Gene3D" id="1.10.10.1320">
    <property type="entry name" value="Anti-sigma factor, zinc-finger domain"/>
    <property type="match status" value="1"/>
</dbReference>
<dbReference type="InterPro" id="IPR011051">
    <property type="entry name" value="RmlC_Cupin_sf"/>
</dbReference>
<dbReference type="InterPro" id="IPR025979">
    <property type="entry name" value="ChrR-like_cupin_dom"/>
</dbReference>
<dbReference type="AlphaFoldDB" id="A0A1X7AJ48"/>
<dbReference type="EMBL" id="FWPT01000002">
    <property type="protein sequence ID" value="SMA40284.1"/>
    <property type="molecule type" value="Genomic_DNA"/>
</dbReference>
<accession>A0A1X7AJ48</accession>
<feature type="domain" description="ChrR-like cupin" evidence="1">
    <location>
        <begin position="118"/>
        <end position="207"/>
    </location>
</feature>
<keyword evidence="3" id="KW-1185">Reference proteome</keyword>
<dbReference type="InterPro" id="IPR012807">
    <property type="entry name" value="Anti-sigma_ChrR"/>
</dbReference>
<reference evidence="2 3" key="1">
    <citation type="submission" date="2017-03" db="EMBL/GenBank/DDBJ databases">
        <authorList>
            <person name="Afonso C.L."/>
            <person name="Miller P.J."/>
            <person name="Scott M.A."/>
            <person name="Spackman E."/>
            <person name="Goraichik I."/>
            <person name="Dimitrov K.M."/>
            <person name="Suarez D.L."/>
            <person name="Swayne D.E."/>
        </authorList>
    </citation>
    <scope>NUCLEOTIDE SEQUENCE [LARGE SCALE GENOMIC DNA]</scope>
    <source>
        <strain evidence="2">SB41UT1</strain>
    </source>
</reference>
<dbReference type="NCBIfam" id="TIGR02451">
    <property type="entry name" value="anti_sig_ChrR"/>
    <property type="match status" value="1"/>
</dbReference>
<dbReference type="RefSeq" id="WP_087107806.1">
    <property type="nucleotide sequence ID" value="NZ_CBCSCN010000001.1"/>
</dbReference>
<dbReference type="SUPFAM" id="SSF51182">
    <property type="entry name" value="RmlC-like cupins"/>
    <property type="match status" value="1"/>
</dbReference>
<evidence type="ECO:0000313" key="3">
    <source>
        <dbReference type="Proteomes" id="UP000196573"/>
    </source>
</evidence>